<dbReference type="EMBL" id="CP009509">
    <property type="protein sequence ID" value="AKB39887.1"/>
    <property type="molecule type" value="Genomic_DNA"/>
</dbReference>
<evidence type="ECO:0000313" key="2">
    <source>
        <dbReference type="EMBL" id="AKB39887.1"/>
    </source>
</evidence>
<dbReference type="HOGENOM" id="CLU_1207620_0_0_2"/>
<keyword evidence="1" id="KW-1133">Transmembrane helix</keyword>
<evidence type="ECO:0000313" key="3">
    <source>
        <dbReference type="Proteomes" id="UP000033058"/>
    </source>
</evidence>
<keyword evidence="1" id="KW-0812">Transmembrane</keyword>
<name>A0A0E3PW36_METMZ</name>
<dbReference type="RefSeq" id="WP_048038756.1">
    <property type="nucleotide sequence ID" value="NZ_CP009509.1"/>
</dbReference>
<feature type="transmembrane region" description="Helical" evidence="1">
    <location>
        <begin position="12"/>
        <end position="33"/>
    </location>
</feature>
<reference evidence="2 3" key="1">
    <citation type="submission" date="2014-07" db="EMBL/GenBank/DDBJ databases">
        <title>Methanogenic archaea and the global carbon cycle.</title>
        <authorList>
            <person name="Henriksen J.R."/>
            <person name="Luke J."/>
            <person name="Reinhart S."/>
            <person name="Benedict M.N."/>
            <person name="Youngblut N.D."/>
            <person name="Metcalf M.E."/>
            <person name="Whitaker R.J."/>
            <person name="Metcalf W.W."/>
        </authorList>
    </citation>
    <scope>NUCLEOTIDE SEQUENCE [LARGE SCALE GENOMIC DNA]</scope>
    <source>
        <strain evidence="2 3">WWM610</strain>
    </source>
</reference>
<proteinExistence type="predicted"/>
<dbReference type="GeneID" id="24850542"/>
<protein>
    <submittedName>
        <fullName evidence="2">Uncharacterized protein</fullName>
    </submittedName>
</protein>
<dbReference type="PATRIC" id="fig|1434117.4.peg.1118"/>
<evidence type="ECO:0000256" key="1">
    <source>
        <dbReference type="SAM" id="Phobius"/>
    </source>
</evidence>
<accession>A0A0E3PW36</accession>
<organism evidence="2 3">
    <name type="scientific">Methanosarcina mazei WWM610</name>
    <dbReference type="NCBI Taxonomy" id="1434117"/>
    <lineage>
        <taxon>Archaea</taxon>
        <taxon>Methanobacteriati</taxon>
        <taxon>Methanobacteriota</taxon>
        <taxon>Stenosarchaea group</taxon>
        <taxon>Methanomicrobia</taxon>
        <taxon>Methanosarcinales</taxon>
        <taxon>Methanosarcinaceae</taxon>
        <taxon>Methanosarcina</taxon>
    </lineage>
</organism>
<sequence>MFHKKISKKIAFLIFLIIALIGVWFILDVISIGPGLPPSEGMPGWYIPGAWQGNELGCTPLFPKISPYCNAGNYSERKFINVWYFDDESKFLKGENTLYEYLEENGNVSHQGLNISAELQKVIEKREAKNSWRPIYGPYSFNATGYMSPETSGYFLVYKNSFLKEREDYFIVYYGIRGMANLTEETPELKKLIAESYYMANGEGKVDSLKPKDKKGKSNLFSWIETKYM</sequence>
<dbReference type="AlphaFoldDB" id="A0A0E3PW36"/>
<dbReference type="Proteomes" id="UP000033058">
    <property type="component" value="Chromosome"/>
</dbReference>
<keyword evidence="1" id="KW-0472">Membrane</keyword>
<gene>
    <name evidence="2" type="ORF">MSMAW_0896</name>
</gene>